<comment type="catalytic activity">
    <reaction evidence="6">
        <text>5-(methylsulfanyl)-alpha-D-ribose 1-phosphate = 5-(methylsulfanyl)-D-ribulose 1-phosphate</text>
        <dbReference type="Rhea" id="RHEA:19989"/>
        <dbReference type="ChEBI" id="CHEBI:58533"/>
        <dbReference type="ChEBI" id="CHEBI:58548"/>
        <dbReference type="EC" id="5.3.1.23"/>
    </reaction>
</comment>
<evidence type="ECO:0000256" key="2">
    <source>
        <dbReference type="ARBA" id="ARBA00022605"/>
    </source>
</evidence>
<keyword evidence="8" id="KW-0648">Protein biosynthesis</keyword>
<dbReference type="Gene3D" id="3.30.200.20">
    <property type="entry name" value="Phosphorylase Kinase, domain 1"/>
    <property type="match status" value="1"/>
</dbReference>
<protein>
    <recommendedName>
        <fullName evidence="6">Methylthioribose-1-phosphate isomerase</fullName>
        <shortName evidence="6">M1Pi</shortName>
        <shortName evidence="6">MTR-1-P isomerase</shortName>
        <ecNumber evidence="6">5.3.1.23</ecNumber>
    </recommendedName>
    <alternativeName>
        <fullName evidence="6">S-methyl-5-thioribose-1-phosphate isomerase</fullName>
    </alternativeName>
    <alternativeName>
        <fullName evidence="6">Translation initiation factor eIF-2B subunit alpha/beta/delta-like protein</fullName>
    </alternativeName>
</protein>
<dbReference type="EMBL" id="FN649736">
    <property type="protein sequence ID" value="CBJ48521.1"/>
    <property type="molecule type" value="Genomic_DNA"/>
</dbReference>
<dbReference type="SUPFAM" id="SSF56112">
    <property type="entry name" value="Protein kinase-like (PK-like)"/>
    <property type="match status" value="1"/>
</dbReference>
<evidence type="ECO:0000256" key="6">
    <source>
        <dbReference type="HAMAP-Rule" id="MF_03119"/>
    </source>
</evidence>
<dbReference type="NCBIfam" id="TIGR00524">
    <property type="entry name" value="eIF-2B_rel"/>
    <property type="match status" value="1"/>
</dbReference>
<dbReference type="Pfam" id="PF01008">
    <property type="entry name" value="IF-2B"/>
    <property type="match status" value="1"/>
</dbReference>
<dbReference type="OrthoDB" id="2461at2759"/>
<keyword evidence="3 6" id="KW-0486">Methionine biosynthesis</keyword>
<dbReference type="GO" id="GO:0003743">
    <property type="term" value="F:translation initiation factor activity"/>
    <property type="evidence" value="ECO:0007669"/>
    <property type="project" value="UniProtKB-KW"/>
</dbReference>
<dbReference type="eggNOG" id="KOG1468">
    <property type="taxonomic scope" value="Eukaryota"/>
</dbReference>
<dbReference type="EMBL" id="FN648431">
    <property type="protein sequence ID" value="CBJ48521.1"/>
    <property type="molecule type" value="Genomic_DNA"/>
</dbReference>
<dbReference type="GO" id="GO:0046523">
    <property type="term" value="F:S-methyl-5-thioribose-1-phosphate isomerase activity"/>
    <property type="evidence" value="ECO:0007669"/>
    <property type="project" value="UniProtKB-UniRule"/>
</dbReference>
<dbReference type="InterPro" id="IPR011559">
    <property type="entry name" value="Initiation_fac_2B_a/b/d"/>
</dbReference>
<keyword evidence="5 6" id="KW-0539">Nucleus</keyword>
<dbReference type="InterPro" id="IPR027363">
    <property type="entry name" value="M1Pi_N"/>
</dbReference>
<dbReference type="FunFam" id="3.40.50.10470:FF:000003">
    <property type="entry name" value="Methylthioribose-1-phosphate isomerase"/>
    <property type="match status" value="1"/>
</dbReference>
<comment type="pathway">
    <text evidence="6">Amino-acid biosynthesis; L-methionine biosynthesis via salvage pathway; L-methionine from S-methyl-5-thio-alpha-D-ribose 1-phosphate: step 1/6.</text>
</comment>
<reference evidence="8 9" key="1">
    <citation type="journal article" date="2010" name="Nature">
        <title>The Ectocarpus genome and the independent evolution of multicellularity in brown algae.</title>
        <authorList>
            <person name="Cock J.M."/>
            <person name="Sterck L."/>
            <person name="Rouze P."/>
            <person name="Scornet D."/>
            <person name="Allen A.E."/>
            <person name="Amoutzias G."/>
            <person name="Anthouard V."/>
            <person name="Artiguenave F."/>
            <person name="Aury J.M."/>
            <person name="Badger J.H."/>
            <person name="Beszteri B."/>
            <person name="Billiau K."/>
            <person name="Bonnet E."/>
            <person name="Bothwell J.H."/>
            <person name="Bowler C."/>
            <person name="Boyen C."/>
            <person name="Brownlee C."/>
            <person name="Carrano C.J."/>
            <person name="Charrier B."/>
            <person name="Cho G.Y."/>
            <person name="Coelho S.M."/>
            <person name="Collen J."/>
            <person name="Corre E."/>
            <person name="Da Silva C."/>
            <person name="Delage L."/>
            <person name="Delaroque N."/>
            <person name="Dittami S.M."/>
            <person name="Doulbeau S."/>
            <person name="Elias M."/>
            <person name="Farnham G."/>
            <person name="Gachon C.M."/>
            <person name="Gschloessl B."/>
            <person name="Heesch S."/>
            <person name="Jabbari K."/>
            <person name="Jubin C."/>
            <person name="Kawai H."/>
            <person name="Kimura K."/>
            <person name="Kloareg B."/>
            <person name="Kupper F.C."/>
            <person name="Lang D."/>
            <person name="Le Bail A."/>
            <person name="Leblanc C."/>
            <person name="Lerouge P."/>
            <person name="Lohr M."/>
            <person name="Lopez P.J."/>
            <person name="Martens C."/>
            <person name="Maumus F."/>
            <person name="Michel G."/>
            <person name="Miranda-Saavedra D."/>
            <person name="Morales J."/>
            <person name="Moreau H."/>
            <person name="Motomura T."/>
            <person name="Nagasato C."/>
            <person name="Napoli C.A."/>
            <person name="Nelson D.R."/>
            <person name="Nyvall-Collen P."/>
            <person name="Peters A.F."/>
            <person name="Pommier C."/>
            <person name="Potin P."/>
            <person name="Poulain J."/>
            <person name="Quesneville H."/>
            <person name="Read B."/>
            <person name="Rensing S.A."/>
            <person name="Ritter A."/>
            <person name="Rousvoal S."/>
            <person name="Samanta M."/>
            <person name="Samson G."/>
            <person name="Schroeder D.C."/>
            <person name="Segurens B."/>
            <person name="Strittmatter M."/>
            <person name="Tonon T."/>
            <person name="Tregear J.W."/>
            <person name="Valentin K."/>
            <person name="von Dassow P."/>
            <person name="Yamagishi T."/>
            <person name="Van de Peer Y."/>
            <person name="Wincker P."/>
        </authorList>
    </citation>
    <scope>NUCLEOTIDE SEQUENCE [LARGE SCALE GENOMIC DNA]</scope>
    <source>
        <strain evidence="9">Ec32 / CCAP1310/4</strain>
    </source>
</reference>
<evidence type="ECO:0000313" key="9">
    <source>
        <dbReference type="Proteomes" id="UP000002630"/>
    </source>
</evidence>
<dbReference type="Gene3D" id="1.20.120.420">
    <property type="entry name" value="translation initiation factor eif-2b, domain 1"/>
    <property type="match status" value="1"/>
</dbReference>
<dbReference type="NCBIfam" id="NF004326">
    <property type="entry name" value="PRK05720.1"/>
    <property type="match status" value="1"/>
</dbReference>
<accession>D7FTE3</accession>
<sequence>MRSWSFDIRYTRGSLQVLNQLKLPHETEYMDVRGAEDAFDAIKTMMVRGAPLIAIVAALGLAVEASSGATQNGTAQEASSMLHEKLDYLKTSRETAVNLANACDALKTTISGEAAREGSTWSSTVEAFVGAAEAMLEEDIAANRRQGGYAVEALLSEPSCKGKARLSVLTHCNTGSLATAGFGTALGVIRALDEKGLLASCYCTETRPYNQGARLTAYEFVADGLPGTLIPDSAASFLMAQGKVDAVAVGADRVAANGDTANKIGTLQLAIAAAHYGIPFLVVAPLTSCDPETATGGGISIEERPASELKTVAGTKIAPDGISAWNPAFDVTPARLITAIVTDKGCVPRKEATGDKDKEFDVKAFCQAMSTGEGQPDQPPPNPEATAPSASLETPEGYRALTGEGAIAEYLAGLPKVMALIGASSAADVVSEEFGDGNLNLVFRCRGPAGDAGGTVIVKQALPYVRCVGEPPHIILRLGLIQGLRYSTLAADMGTYLARTLFFSSALHLTGSQMKEEIGRWASNWPMCELTEQVVFSDPYMESDMNRWTSPELDEAAAALRTDVPLRLNASRLKQKFMTSCEVIDPEFAFYGPMGFDLGALIANILLAYCAVPGNGQGEDYAEWLLEQVSTVWTSFKGAFLELWIDEELHKGQAYLRAMYPDTKGLEDAQAQYMQMLWQDTLGFAGMKMIRRVVGISHVEDLDGIKDRAARARCESHALALGKRLVMASKPLDGSSDGVIAEAEDVFVLARSLGGAGGS</sequence>
<name>D7FTE3_ECTSI</name>
<comment type="similarity">
    <text evidence="6">Belongs to the eIF-2B alpha/beta/delta subunits family. MtnA subfamily.</text>
</comment>
<dbReference type="FunFam" id="1.20.120.420:FF:000003">
    <property type="entry name" value="Methylthioribose-1-phosphate isomerase"/>
    <property type="match status" value="1"/>
</dbReference>
<dbReference type="GO" id="GO:0005634">
    <property type="term" value="C:nucleus"/>
    <property type="evidence" value="ECO:0007669"/>
    <property type="project" value="UniProtKB-SubCell"/>
</dbReference>
<keyword evidence="4 6" id="KW-0413">Isomerase</keyword>
<dbReference type="STRING" id="2880.D7FTE3"/>
<proteinExistence type="inferred from homology"/>
<dbReference type="PANTHER" id="PTHR43475">
    <property type="entry name" value="METHYLTHIORIBOSE-1-PHOSPHATE ISOMERASE"/>
    <property type="match status" value="1"/>
</dbReference>
<keyword evidence="2 6" id="KW-0028">Amino-acid biosynthesis</keyword>
<evidence type="ECO:0000256" key="3">
    <source>
        <dbReference type="ARBA" id="ARBA00023167"/>
    </source>
</evidence>
<comment type="function">
    <text evidence="6">Catalyzes the interconversion of methylthioribose-1-phosphate (MTR-1-P) into methylthioribulose-1-phosphate (MTRu-1-P).</text>
</comment>
<feature type="active site" description="Proton donor" evidence="6">
    <location>
        <position position="252"/>
    </location>
</feature>
<dbReference type="HAMAP" id="MF_01678">
    <property type="entry name" value="Salvage_MtnA"/>
    <property type="match status" value="1"/>
</dbReference>
<dbReference type="InterPro" id="IPR011009">
    <property type="entry name" value="Kinase-like_dom_sf"/>
</dbReference>
<dbReference type="NCBIfam" id="TIGR00512">
    <property type="entry name" value="salvage_mtnA"/>
    <property type="match status" value="1"/>
</dbReference>
<organism evidence="8 9">
    <name type="scientific">Ectocarpus siliculosus</name>
    <name type="common">Brown alga</name>
    <name type="synonym">Conferva siliculosa</name>
    <dbReference type="NCBI Taxonomy" id="2880"/>
    <lineage>
        <taxon>Eukaryota</taxon>
        <taxon>Sar</taxon>
        <taxon>Stramenopiles</taxon>
        <taxon>Ochrophyta</taxon>
        <taxon>PX clade</taxon>
        <taxon>Phaeophyceae</taxon>
        <taxon>Ectocarpales</taxon>
        <taxon>Ectocarpaceae</taxon>
        <taxon>Ectocarpus</taxon>
    </lineage>
</organism>
<dbReference type="EC" id="5.3.1.23" evidence="6"/>
<feature type="site" description="Transition state stabilizer" evidence="6">
    <location>
        <position position="172"/>
    </location>
</feature>
<dbReference type="SUPFAM" id="SSF100950">
    <property type="entry name" value="NagB/RpiA/CoA transferase-like"/>
    <property type="match status" value="1"/>
</dbReference>
<keyword evidence="9" id="KW-1185">Reference proteome</keyword>
<dbReference type="InterPro" id="IPR005251">
    <property type="entry name" value="IF-M1Pi"/>
</dbReference>
<comment type="subcellular location">
    <subcellularLocation>
        <location evidence="6">Cytoplasm</location>
    </subcellularLocation>
    <subcellularLocation>
        <location evidence="6">Nucleus</location>
    </subcellularLocation>
</comment>
<evidence type="ECO:0000313" key="8">
    <source>
        <dbReference type="EMBL" id="CBJ48521.1"/>
    </source>
</evidence>
<dbReference type="InterPro" id="IPR000649">
    <property type="entry name" value="IF-2B-related"/>
</dbReference>
<dbReference type="Gene3D" id="3.40.50.10470">
    <property type="entry name" value="Translation initiation factor eif-2b, domain 2"/>
    <property type="match status" value="1"/>
</dbReference>
<feature type="region of interest" description="Disordered" evidence="7">
    <location>
        <begin position="370"/>
        <end position="393"/>
    </location>
</feature>
<dbReference type="PANTHER" id="PTHR43475:SF1">
    <property type="entry name" value="METHYLTHIORIBOSE-1-PHOSPHATE ISOMERASE"/>
    <property type="match status" value="1"/>
</dbReference>
<keyword evidence="8" id="KW-0396">Initiation factor</keyword>
<dbReference type="UniPathway" id="UPA00904">
    <property type="reaction ID" value="UER00874"/>
</dbReference>
<dbReference type="InParanoid" id="D7FTE3"/>
<dbReference type="Proteomes" id="UP000002630">
    <property type="component" value="Linkage Group LG11"/>
</dbReference>
<keyword evidence="1 6" id="KW-0963">Cytoplasm</keyword>
<evidence type="ECO:0000256" key="1">
    <source>
        <dbReference type="ARBA" id="ARBA00022490"/>
    </source>
</evidence>
<dbReference type="OMA" id="DNNHWTS"/>
<dbReference type="GO" id="GO:0019509">
    <property type="term" value="P:L-methionine salvage from methylthioadenosine"/>
    <property type="evidence" value="ECO:0007669"/>
    <property type="project" value="UniProtKB-UniRule"/>
</dbReference>
<dbReference type="GO" id="GO:0005737">
    <property type="term" value="C:cytoplasm"/>
    <property type="evidence" value="ECO:0007669"/>
    <property type="project" value="UniProtKB-SubCell"/>
</dbReference>
<dbReference type="InterPro" id="IPR037171">
    <property type="entry name" value="NagB/RpiA_transferase-like"/>
</dbReference>
<dbReference type="Gene3D" id="3.90.1200.10">
    <property type="match status" value="2"/>
</dbReference>
<gene>
    <name evidence="8" type="primary">EIF2B-like</name>
    <name evidence="8" type="ORF">Esi_0025_0052</name>
</gene>
<dbReference type="AlphaFoldDB" id="D7FTE3"/>
<evidence type="ECO:0000256" key="5">
    <source>
        <dbReference type="ARBA" id="ARBA00023242"/>
    </source>
</evidence>
<evidence type="ECO:0000256" key="4">
    <source>
        <dbReference type="ARBA" id="ARBA00023235"/>
    </source>
</evidence>
<dbReference type="InterPro" id="IPR042529">
    <property type="entry name" value="IF_2B-like_C"/>
</dbReference>
<evidence type="ECO:0000256" key="7">
    <source>
        <dbReference type="SAM" id="MobiDB-lite"/>
    </source>
</evidence>